<sequence>MDVYEKSLNILDCAPTATIEEVKKAYRKKALLCHPDKHPNNPHATELFHEISKALEILTDLSARDAYEKVLTARHQSKLRTKELSAKRKKFKEDLEAREEAYKNISSNKRSLTEEEKLLAEIDRLQKEGSKLLEEEITRMKKEIWELHNLPQKQTDTNANYRIKIKWKAAGDDSQNGGYNYDTLYRILYKHGDIVALVLSSVKNGRAMVEYKNKESAQRAVRIEFGFAKNPLTLEGLWEKEQISNFPRETFYKSQNVPNVEKKMSDEDFATYEAFVLLDEFLTISKPYITTEVLEEIKSEYYYQIGSKRKISGIKDLEELIKLLEKYTIISYDDIKPLYFISSYVKPNLLIRLEKYESDYNQAILSKHFCQSYNMYKNNNDQAQETFDQMRLSNSLKESGYKSVLSETAEQFSKASYDQELKLKQIVLLKINEQLGHSWKNICRLLGLKECEINEIENKNLSIKEQSYQALRICILQNNSDWKINLLHALEKGRRKDIRENVEKILLNNKI</sequence>
<keyword evidence="4" id="KW-0694">RNA-binding</keyword>
<dbReference type="InterPro" id="IPR000488">
    <property type="entry name" value="Death_dom"/>
</dbReference>
<keyword evidence="7" id="KW-0175">Coiled coil</keyword>
<gene>
    <name evidence="10" type="ORF">HZH68_013225</name>
</gene>
<comment type="caution">
    <text evidence="10">The sequence shown here is derived from an EMBL/GenBank/DDBJ whole genome shotgun (WGS) entry which is preliminary data.</text>
</comment>
<protein>
    <submittedName>
        <fullName evidence="10">Uncharacterized protein</fullName>
    </submittedName>
</protein>
<proteinExistence type="predicted"/>
<keyword evidence="6" id="KW-0539">Nucleus</keyword>
<dbReference type="InterPro" id="IPR035979">
    <property type="entry name" value="RBD_domain_sf"/>
</dbReference>
<feature type="domain" description="J" evidence="9">
    <location>
        <begin position="6"/>
        <end position="71"/>
    </location>
</feature>
<evidence type="ECO:0000259" key="9">
    <source>
        <dbReference type="PROSITE" id="PS50076"/>
    </source>
</evidence>
<evidence type="ECO:0000256" key="5">
    <source>
        <dbReference type="ARBA" id="ARBA00023186"/>
    </source>
</evidence>
<dbReference type="PRINTS" id="PR00625">
    <property type="entry name" value="JDOMAIN"/>
</dbReference>
<dbReference type="Gene3D" id="1.10.533.10">
    <property type="entry name" value="Death Domain, Fas"/>
    <property type="match status" value="2"/>
</dbReference>
<accession>A0A834JDA6</accession>
<evidence type="ECO:0000256" key="4">
    <source>
        <dbReference type="ARBA" id="ARBA00022884"/>
    </source>
</evidence>
<dbReference type="CDD" id="cd01670">
    <property type="entry name" value="Death"/>
    <property type="match status" value="1"/>
</dbReference>
<dbReference type="EMBL" id="JACSDZ010000015">
    <property type="protein sequence ID" value="KAF7386093.1"/>
    <property type="molecule type" value="Genomic_DNA"/>
</dbReference>
<reference evidence="10" key="1">
    <citation type="journal article" date="2020" name="G3 (Bethesda)">
        <title>High-Quality Assemblies for Three Invasive Social Wasps from the &lt;i&gt;Vespula&lt;/i&gt; Genus.</title>
        <authorList>
            <person name="Harrop T.W.R."/>
            <person name="Guhlin J."/>
            <person name="McLaughlin G.M."/>
            <person name="Permina E."/>
            <person name="Stockwell P."/>
            <person name="Gilligan J."/>
            <person name="Le Lec M.F."/>
            <person name="Gruber M.A.M."/>
            <person name="Quinn O."/>
            <person name="Lovegrove M."/>
            <person name="Duncan E.J."/>
            <person name="Remnant E.J."/>
            <person name="Van Eeckhoven J."/>
            <person name="Graham B."/>
            <person name="Knapp R.A."/>
            <person name="Langford K.W."/>
            <person name="Kronenberg Z."/>
            <person name="Press M.O."/>
            <person name="Eacker S.M."/>
            <person name="Wilson-Rankin E.E."/>
            <person name="Purcell J."/>
            <person name="Lester P.J."/>
            <person name="Dearden P.K."/>
        </authorList>
    </citation>
    <scope>NUCLEOTIDE SEQUENCE</scope>
    <source>
        <strain evidence="10">Linc-1</strain>
    </source>
</reference>
<feature type="coiled-coil region" evidence="7">
    <location>
        <begin position="81"/>
        <end position="135"/>
    </location>
</feature>
<name>A0A834JDA6_VESGE</name>
<evidence type="ECO:0000313" key="10">
    <source>
        <dbReference type="EMBL" id="KAF7386093.1"/>
    </source>
</evidence>
<dbReference type="SMART" id="SM00271">
    <property type="entry name" value="DnaJ"/>
    <property type="match status" value="1"/>
</dbReference>
<dbReference type="PANTHER" id="PTHR44313">
    <property type="entry name" value="DNAJ HOMOLOG SUBFAMILY C MEMBER 17"/>
    <property type="match status" value="1"/>
</dbReference>
<dbReference type="InterPro" id="IPR011029">
    <property type="entry name" value="DEATH-like_dom_sf"/>
</dbReference>
<dbReference type="GO" id="GO:0005681">
    <property type="term" value="C:spliceosomal complex"/>
    <property type="evidence" value="ECO:0007669"/>
    <property type="project" value="TreeGrafter"/>
</dbReference>
<dbReference type="PROSITE" id="PS50076">
    <property type="entry name" value="DNAJ_2"/>
    <property type="match status" value="1"/>
</dbReference>
<dbReference type="InterPro" id="IPR000504">
    <property type="entry name" value="RRM_dom"/>
</dbReference>
<keyword evidence="5" id="KW-0143">Chaperone</keyword>
<dbReference type="CDD" id="cd06257">
    <property type="entry name" value="DnaJ"/>
    <property type="match status" value="1"/>
</dbReference>
<organism evidence="10 11">
    <name type="scientific">Vespula germanica</name>
    <name type="common">German yellow jacket</name>
    <name type="synonym">Paravespula germanica</name>
    <dbReference type="NCBI Taxonomy" id="30212"/>
    <lineage>
        <taxon>Eukaryota</taxon>
        <taxon>Metazoa</taxon>
        <taxon>Ecdysozoa</taxon>
        <taxon>Arthropoda</taxon>
        <taxon>Hexapoda</taxon>
        <taxon>Insecta</taxon>
        <taxon>Pterygota</taxon>
        <taxon>Neoptera</taxon>
        <taxon>Endopterygota</taxon>
        <taxon>Hymenoptera</taxon>
        <taxon>Apocrita</taxon>
        <taxon>Aculeata</taxon>
        <taxon>Vespoidea</taxon>
        <taxon>Vespidae</taxon>
        <taxon>Vespinae</taxon>
        <taxon>Vespula</taxon>
    </lineage>
</organism>
<dbReference type="Proteomes" id="UP000617340">
    <property type="component" value="Unassembled WGS sequence"/>
</dbReference>
<dbReference type="PROSITE" id="PS50017">
    <property type="entry name" value="DEATH_DOMAIN"/>
    <property type="match status" value="1"/>
</dbReference>
<dbReference type="Pfam" id="PF00226">
    <property type="entry name" value="DnaJ"/>
    <property type="match status" value="1"/>
</dbReference>
<dbReference type="InterPro" id="IPR036869">
    <property type="entry name" value="J_dom_sf"/>
</dbReference>
<evidence type="ECO:0000256" key="3">
    <source>
        <dbReference type="ARBA" id="ARBA00022490"/>
    </source>
</evidence>
<evidence type="ECO:0000256" key="7">
    <source>
        <dbReference type="SAM" id="Coils"/>
    </source>
</evidence>
<dbReference type="InterPro" id="IPR052094">
    <property type="entry name" value="Pre-mRNA-splicing_ERAD"/>
</dbReference>
<dbReference type="Gene3D" id="1.10.287.110">
    <property type="entry name" value="DnaJ domain"/>
    <property type="match status" value="1"/>
</dbReference>
<evidence type="ECO:0000256" key="6">
    <source>
        <dbReference type="ARBA" id="ARBA00023242"/>
    </source>
</evidence>
<dbReference type="Gene3D" id="3.30.70.330">
    <property type="match status" value="1"/>
</dbReference>
<dbReference type="InterPro" id="IPR001623">
    <property type="entry name" value="DnaJ_domain"/>
</dbReference>
<dbReference type="GO" id="GO:0000390">
    <property type="term" value="P:spliceosomal complex disassembly"/>
    <property type="evidence" value="ECO:0007669"/>
    <property type="project" value="TreeGrafter"/>
</dbReference>
<keyword evidence="3" id="KW-0963">Cytoplasm</keyword>
<dbReference type="Pfam" id="PF00076">
    <property type="entry name" value="RRM_1"/>
    <property type="match status" value="1"/>
</dbReference>
<evidence type="ECO:0000313" key="11">
    <source>
        <dbReference type="Proteomes" id="UP000617340"/>
    </source>
</evidence>
<comment type="subcellular location">
    <subcellularLocation>
        <location evidence="2">Cytoplasm</location>
    </subcellularLocation>
    <subcellularLocation>
        <location evidence="1">Nucleus</location>
    </subcellularLocation>
</comment>
<evidence type="ECO:0000256" key="2">
    <source>
        <dbReference type="ARBA" id="ARBA00004496"/>
    </source>
</evidence>
<dbReference type="InterPro" id="IPR012677">
    <property type="entry name" value="Nucleotide-bd_a/b_plait_sf"/>
</dbReference>
<feature type="domain" description="Death" evidence="8">
    <location>
        <begin position="424"/>
        <end position="506"/>
    </location>
</feature>
<evidence type="ECO:0000256" key="1">
    <source>
        <dbReference type="ARBA" id="ARBA00004123"/>
    </source>
</evidence>
<dbReference type="AlphaFoldDB" id="A0A834JDA6"/>
<dbReference type="GO" id="GO:0005737">
    <property type="term" value="C:cytoplasm"/>
    <property type="evidence" value="ECO:0007669"/>
    <property type="project" value="UniProtKB-SubCell"/>
</dbReference>
<dbReference type="SUPFAM" id="SSF54928">
    <property type="entry name" value="RNA-binding domain, RBD"/>
    <property type="match status" value="1"/>
</dbReference>
<dbReference type="GO" id="GO:0007165">
    <property type="term" value="P:signal transduction"/>
    <property type="evidence" value="ECO:0007669"/>
    <property type="project" value="InterPro"/>
</dbReference>
<dbReference type="CDD" id="cd12429">
    <property type="entry name" value="RRM_DNAJC17"/>
    <property type="match status" value="1"/>
</dbReference>
<dbReference type="InterPro" id="IPR034254">
    <property type="entry name" value="DNAJC17_RRM"/>
</dbReference>
<keyword evidence="11" id="KW-1185">Reference proteome</keyword>
<dbReference type="SUPFAM" id="SSF46565">
    <property type="entry name" value="Chaperone J-domain"/>
    <property type="match status" value="1"/>
</dbReference>
<evidence type="ECO:0000259" key="8">
    <source>
        <dbReference type="PROSITE" id="PS50017"/>
    </source>
</evidence>
<dbReference type="PANTHER" id="PTHR44313:SF1">
    <property type="entry name" value="DNAJ HOMOLOG SUBFAMILY C MEMBER 17"/>
    <property type="match status" value="1"/>
</dbReference>
<dbReference type="Pfam" id="PF00531">
    <property type="entry name" value="Death"/>
    <property type="match status" value="1"/>
</dbReference>
<dbReference type="GO" id="GO:0003723">
    <property type="term" value="F:RNA binding"/>
    <property type="evidence" value="ECO:0007669"/>
    <property type="project" value="UniProtKB-KW"/>
</dbReference>
<dbReference type="SUPFAM" id="SSF47986">
    <property type="entry name" value="DEATH domain"/>
    <property type="match status" value="1"/>
</dbReference>